<gene>
    <name evidence="1" type="ORF">DPX16_22717</name>
</gene>
<name>A0A3N0Z9F6_ANAGA</name>
<dbReference type="SUPFAM" id="SSF57184">
    <property type="entry name" value="Growth factor receptor domain"/>
    <property type="match status" value="1"/>
</dbReference>
<protein>
    <submittedName>
        <fullName evidence="1">Uncharacterized protein</fullName>
    </submittedName>
</protein>
<reference evidence="1 2" key="1">
    <citation type="submission" date="2018-10" db="EMBL/GenBank/DDBJ databases">
        <title>Genome assembly for a Yunnan-Guizhou Plateau 3E fish, Anabarilius grahami (Regan), and its evolutionary and genetic applications.</title>
        <authorList>
            <person name="Jiang W."/>
        </authorList>
    </citation>
    <scope>NUCLEOTIDE SEQUENCE [LARGE SCALE GENOMIC DNA]</scope>
    <source>
        <strain evidence="1">AG-KIZ</strain>
        <tissue evidence="1">Muscle</tissue>
    </source>
</reference>
<evidence type="ECO:0000313" key="2">
    <source>
        <dbReference type="Proteomes" id="UP000281406"/>
    </source>
</evidence>
<organism evidence="1 2">
    <name type="scientific">Anabarilius grahami</name>
    <name type="common">Kanglang fish</name>
    <name type="synonym">Barilius grahami</name>
    <dbReference type="NCBI Taxonomy" id="495550"/>
    <lineage>
        <taxon>Eukaryota</taxon>
        <taxon>Metazoa</taxon>
        <taxon>Chordata</taxon>
        <taxon>Craniata</taxon>
        <taxon>Vertebrata</taxon>
        <taxon>Euteleostomi</taxon>
        <taxon>Actinopterygii</taxon>
        <taxon>Neopterygii</taxon>
        <taxon>Teleostei</taxon>
        <taxon>Ostariophysi</taxon>
        <taxon>Cypriniformes</taxon>
        <taxon>Xenocyprididae</taxon>
        <taxon>Xenocypridinae</taxon>
        <taxon>Xenocypridinae incertae sedis</taxon>
        <taxon>Anabarilius</taxon>
    </lineage>
</organism>
<evidence type="ECO:0000313" key="1">
    <source>
        <dbReference type="EMBL" id="ROL54884.1"/>
    </source>
</evidence>
<proteinExistence type="predicted"/>
<dbReference type="Proteomes" id="UP000281406">
    <property type="component" value="Unassembled WGS sequence"/>
</dbReference>
<dbReference type="InterPro" id="IPR009030">
    <property type="entry name" value="Growth_fac_rcpt_cys_sf"/>
</dbReference>
<accession>A0A3N0Z9F6</accession>
<dbReference type="EMBL" id="RJVU01004130">
    <property type="protein sequence ID" value="ROL54884.1"/>
    <property type="molecule type" value="Genomic_DNA"/>
</dbReference>
<comment type="caution">
    <text evidence="1">The sequence shown here is derived from an EMBL/GenBank/DDBJ whole genome shotgun (WGS) entry which is preliminary data.</text>
</comment>
<keyword evidence="2" id="KW-1185">Reference proteome</keyword>
<dbReference type="AlphaFoldDB" id="A0A3N0Z9F6"/>
<sequence>MPAHVQGIRQASINIWICAQLNHQTSGTLLEKNYAKLYKPEESSASTVSDQCKSWISSGRSVCPVRVSVSSAGQCVQCGSDPGRSVCPVWVSVSSAGQCVQCRSVCPVRVRPRQVSVSSAGQCVQCGSDPGRSVCPVQVSVSSAGQCVQCGSDPNGSVWVSVSSAGQCVECRSVCPVQVSVSSAGQTPAGQCGSVCPVRVSVSSAGQTPAGQCGSVCPVRVRPQRVSVDQCVQCGSDPSGSVWVSVSSAGQCGSVCPVRVSVSSAGQCVQCGSDCPVRVSVGQCVQCGSDSSGSACPVRVRLQRVSVSSAGQIIRDAALRRLMQLFCSLLPSALRPASRRRYRLTQTRTAGDSAEQSLVRMRGALGSVRHHVSDLLRADGALRNHTSDRRSGSSLWTPAELQLMLLLQERQTNSDYFLNDKHYECFLGFTAVYSTASSSHPTFLLTGLCSHCFRLLVSSEPPEIKSNSSSVLLQKSV</sequence>